<name>A0A9W6R8F9_9PSEU</name>
<keyword evidence="2" id="KW-1185">Reference proteome</keyword>
<dbReference type="Proteomes" id="UP001165136">
    <property type="component" value="Unassembled WGS sequence"/>
</dbReference>
<accession>A0A9W6R8F9</accession>
<evidence type="ECO:0000313" key="2">
    <source>
        <dbReference type="Proteomes" id="UP001165136"/>
    </source>
</evidence>
<sequence length="90" mass="10217">MTVFCWRIDRHGRSDDVAILNGQDQHQDADLIPPCSPYLTGVNLCLARLAESLSKARVSQCTWPNLVSKIKKPLWYVRVTHGVLPYHSTK</sequence>
<proteinExistence type="predicted"/>
<dbReference type="AlphaFoldDB" id="A0A9W6R8F9"/>
<evidence type="ECO:0000313" key="1">
    <source>
        <dbReference type="EMBL" id="GLY71086.1"/>
    </source>
</evidence>
<gene>
    <name evidence="1" type="ORF">Atai01_77050</name>
</gene>
<reference evidence="1" key="1">
    <citation type="submission" date="2023-03" db="EMBL/GenBank/DDBJ databases">
        <title>Amycolatopsis taiwanensis NBRC 103393.</title>
        <authorList>
            <person name="Ichikawa N."/>
            <person name="Sato H."/>
            <person name="Tonouchi N."/>
        </authorList>
    </citation>
    <scope>NUCLEOTIDE SEQUENCE</scope>
    <source>
        <strain evidence="1">NBRC 103393</strain>
    </source>
</reference>
<dbReference type="EMBL" id="BSTI01000030">
    <property type="protein sequence ID" value="GLY71086.1"/>
    <property type="molecule type" value="Genomic_DNA"/>
</dbReference>
<comment type="caution">
    <text evidence="1">The sequence shown here is derived from an EMBL/GenBank/DDBJ whole genome shotgun (WGS) entry which is preliminary data.</text>
</comment>
<organism evidence="1 2">
    <name type="scientific">Amycolatopsis taiwanensis</name>
    <dbReference type="NCBI Taxonomy" id="342230"/>
    <lineage>
        <taxon>Bacteria</taxon>
        <taxon>Bacillati</taxon>
        <taxon>Actinomycetota</taxon>
        <taxon>Actinomycetes</taxon>
        <taxon>Pseudonocardiales</taxon>
        <taxon>Pseudonocardiaceae</taxon>
        <taxon>Amycolatopsis</taxon>
    </lineage>
</organism>
<protein>
    <submittedName>
        <fullName evidence="1">Uncharacterized protein</fullName>
    </submittedName>
</protein>